<evidence type="ECO:0000313" key="2">
    <source>
        <dbReference type="Proteomes" id="UP000014071"/>
    </source>
</evidence>
<dbReference type="eggNOG" id="ENOG502RYFN">
    <property type="taxonomic scope" value="Eukaryota"/>
</dbReference>
<protein>
    <recommendedName>
        <fullName evidence="3">Metallo-beta-lactamase domain-containing protein</fullName>
    </recommendedName>
</protein>
<evidence type="ECO:0008006" key="3">
    <source>
        <dbReference type="Google" id="ProtNLM"/>
    </source>
</evidence>
<name>R9NZ83_PSEHS</name>
<dbReference type="RefSeq" id="XP_012187584.1">
    <property type="nucleotide sequence ID" value="XM_012332194.1"/>
</dbReference>
<keyword evidence="2" id="KW-1185">Reference proteome</keyword>
<dbReference type="HOGENOM" id="CLU_047435_1_0_1"/>
<proteinExistence type="predicted"/>
<organism evidence="1 2">
    <name type="scientific">Pseudozyma hubeiensis (strain SY62)</name>
    <name type="common">Yeast</name>
    <dbReference type="NCBI Taxonomy" id="1305764"/>
    <lineage>
        <taxon>Eukaryota</taxon>
        <taxon>Fungi</taxon>
        <taxon>Dikarya</taxon>
        <taxon>Basidiomycota</taxon>
        <taxon>Ustilaginomycotina</taxon>
        <taxon>Ustilaginomycetes</taxon>
        <taxon>Ustilaginales</taxon>
        <taxon>Ustilaginaceae</taxon>
        <taxon>Pseudozyma</taxon>
    </lineage>
</organism>
<dbReference type="Proteomes" id="UP000014071">
    <property type="component" value="Unassembled WGS sequence"/>
</dbReference>
<dbReference type="Gene3D" id="3.60.15.10">
    <property type="entry name" value="Ribonuclease Z/Hydroxyacylglutathione hydrolase-like"/>
    <property type="match status" value="1"/>
</dbReference>
<dbReference type="STRING" id="1305764.R9NZ83"/>
<dbReference type="OrthoDB" id="9971601at2759"/>
<reference evidence="2" key="1">
    <citation type="journal article" date="2013" name="Genome Announc.">
        <title>Draft genome sequence of the basidiomycetous yeast-like fungus Pseudozyma hubeiensis SY62, which produces an abundant amount of the biosurfactant mannosylerythritol lipids.</title>
        <authorList>
            <person name="Konishi M."/>
            <person name="Hatada Y."/>
            <person name="Horiuchi J."/>
        </authorList>
    </citation>
    <scope>NUCLEOTIDE SEQUENCE [LARGE SCALE GENOMIC DNA]</scope>
    <source>
        <strain evidence="2">SY62</strain>
    </source>
</reference>
<sequence length="314" mass="34320">MSAVGLHKLNGDTSWLFRLPTSSHPANPANSHFCNLVIDPWLDPTPQVDGSPLFSRQTRIEPSAFASLAKLDAWLHTQSSGKERIDAVLFSHPFTDHLHPETITDQESLAVLRRATIFTTNDSLAALRSIKVNLGAKVVNLSSIAVRQDPATSVLPHGITIDHLPAKDWAVSPAWSKLHGGILVSCSTTIPTQILYSPHGITPTSLPPHLTSQDDSVKRVLIHSFDRQTLPLIGTVACGFPNILHLIPVFNPHIVLATHDEHKQGEGIVGRLLSRQVFSLETAHQMISEMHADGAMQRECVVKQLTPGESIRIT</sequence>
<dbReference type="GeneID" id="24106863"/>
<dbReference type="AlphaFoldDB" id="R9NZ83"/>
<accession>R9NZ83</accession>
<dbReference type="InterPro" id="IPR036866">
    <property type="entry name" value="RibonucZ/Hydroxyglut_hydro"/>
</dbReference>
<dbReference type="EMBL" id="DF238781">
    <property type="protein sequence ID" value="GAC93997.1"/>
    <property type="molecule type" value="Genomic_DNA"/>
</dbReference>
<evidence type="ECO:0000313" key="1">
    <source>
        <dbReference type="EMBL" id="GAC93997.1"/>
    </source>
</evidence>
<dbReference type="PANTHER" id="PTHR36142">
    <property type="entry name" value="METALLO-HYDROLASE/OXIDOREDUCTASE SUPERFAMILY PROTEIN"/>
    <property type="match status" value="1"/>
</dbReference>
<gene>
    <name evidence="1" type="ORF">PHSY_001566</name>
</gene>
<dbReference type="PANTHER" id="PTHR36142:SF2">
    <property type="entry name" value="METALLO-HYDROLASE_OXIDOREDUCTASE SUPERFAMILY PROTEIN"/>
    <property type="match status" value="1"/>
</dbReference>